<feature type="transmembrane region" description="Helical" evidence="6">
    <location>
        <begin position="36"/>
        <end position="59"/>
    </location>
</feature>
<protein>
    <recommendedName>
        <fullName evidence="6">GDT1 family protein</fullName>
    </recommendedName>
</protein>
<reference evidence="7 8" key="1">
    <citation type="submission" date="2016-03" db="EMBL/GenBank/DDBJ databases">
        <title>Speciation and ecological success in dimly lit waters: horizontal gene transfer in a green sulfur bacteria bloom unveiled by metagenomic assembly.</title>
        <authorList>
            <person name="Llorens-Mares T."/>
            <person name="Liu Z."/>
            <person name="Allen L.Z."/>
            <person name="Rusch D.B."/>
            <person name="Craig M.T."/>
            <person name="Dupont C.L."/>
            <person name="Bryant D.A."/>
            <person name="Casamayor E.O."/>
        </authorList>
    </citation>
    <scope>NUCLEOTIDE SEQUENCE [LARGE SCALE GENOMIC DNA]</scope>
    <source>
        <strain evidence="7">CIII</strain>
    </source>
</reference>
<name>A0A165LW76_PELLU</name>
<comment type="subcellular location">
    <subcellularLocation>
        <location evidence="1 6">Membrane</location>
        <topology evidence="1 6">Multi-pass membrane protein</topology>
    </subcellularLocation>
</comment>
<feature type="transmembrane region" description="Helical" evidence="6">
    <location>
        <begin position="189"/>
        <end position="209"/>
    </location>
</feature>
<gene>
    <name evidence="7" type="ORF">A3K90_05115</name>
</gene>
<evidence type="ECO:0000256" key="1">
    <source>
        <dbReference type="ARBA" id="ARBA00004141"/>
    </source>
</evidence>
<dbReference type="PANTHER" id="PTHR12608">
    <property type="entry name" value="TRANSMEMBRANE PROTEIN HTP-1 RELATED"/>
    <property type="match status" value="1"/>
</dbReference>
<evidence type="ECO:0000256" key="3">
    <source>
        <dbReference type="ARBA" id="ARBA00022692"/>
    </source>
</evidence>
<feature type="transmembrane region" description="Helical" evidence="6">
    <location>
        <begin position="66"/>
        <end position="83"/>
    </location>
</feature>
<proteinExistence type="inferred from homology"/>
<keyword evidence="3 6" id="KW-0812">Transmembrane</keyword>
<feature type="transmembrane region" description="Helical" evidence="6">
    <location>
        <begin position="133"/>
        <end position="153"/>
    </location>
</feature>
<comment type="caution">
    <text evidence="7">The sequence shown here is derived from an EMBL/GenBank/DDBJ whole genome shotgun (WGS) entry which is preliminary data.</text>
</comment>
<evidence type="ECO:0000256" key="6">
    <source>
        <dbReference type="RuleBase" id="RU365102"/>
    </source>
</evidence>
<dbReference type="PANTHER" id="PTHR12608:SF1">
    <property type="entry name" value="TRANSMEMBRANE PROTEIN 165"/>
    <property type="match status" value="1"/>
</dbReference>
<keyword evidence="5 6" id="KW-0472">Membrane</keyword>
<dbReference type="InterPro" id="IPR001727">
    <property type="entry name" value="GDT1-like"/>
</dbReference>
<organism evidence="7 8">
    <name type="scientific">Pelodictyon luteolum</name>
    <dbReference type="NCBI Taxonomy" id="1100"/>
    <lineage>
        <taxon>Bacteria</taxon>
        <taxon>Pseudomonadati</taxon>
        <taxon>Chlorobiota</taxon>
        <taxon>Chlorobiia</taxon>
        <taxon>Chlorobiales</taxon>
        <taxon>Chlorobiaceae</taxon>
        <taxon>Chlorobium/Pelodictyon group</taxon>
        <taxon>Pelodictyon</taxon>
    </lineage>
</organism>
<accession>A0A165LW76</accession>
<comment type="similarity">
    <text evidence="2 6">Belongs to the GDT1 family.</text>
</comment>
<evidence type="ECO:0000313" key="8">
    <source>
        <dbReference type="Proteomes" id="UP000076481"/>
    </source>
</evidence>
<keyword evidence="4 6" id="KW-1133">Transmembrane helix</keyword>
<dbReference type="GO" id="GO:0046873">
    <property type="term" value="F:metal ion transmembrane transporter activity"/>
    <property type="evidence" value="ECO:0007669"/>
    <property type="project" value="InterPro"/>
</dbReference>
<dbReference type="RefSeq" id="WP_303681331.1">
    <property type="nucleotide sequence ID" value="NZ_LVWG01000023.1"/>
</dbReference>
<evidence type="ECO:0000256" key="4">
    <source>
        <dbReference type="ARBA" id="ARBA00022989"/>
    </source>
</evidence>
<evidence type="ECO:0000256" key="2">
    <source>
        <dbReference type="ARBA" id="ARBA00009190"/>
    </source>
</evidence>
<evidence type="ECO:0000313" key="7">
    <source>
        <dbReference type="EMBL" id="KZK74505.1"/>
    </source>
</evidence>
<dbReference type="AlphaFoldDB" id="A0A165LW76"/>
<evidence type="ECO:0000256" key="5">
    <source>
        <dbReference type="ARBA" id="ARBA00023136"/>
    </source>
</evidence>
<dbReference type="GO" id="GO:0016020">
    <property type="term" value="C:membrane"/>
    <property type="evidence" value="ECO:0007669"/>
    <property type="project" value="UniProtKB-SubCell"/>
</dbReference>
<feature type="transmembrane region" description="Helical" evidence="6">
    <location>
        <begin position="165"/>
        <end position="183"/>
    </location>
</feature>
<dbReference type="EMBL" id="LVWG01000023">
    <property type="protein sequence ID" value="KZK74505.1"/>
    <property type="molecule type" value="Genomic_DNA"/>
</dbReference>
<dbReference type="Proteomes" id="UP000076481">
    <property type="component" value="Unassembled WGS sequence"/>
</dbReference>
<sequence length="231" mass="25138">MDAFWLSLIMIFLAELGDKTQLVALTLATCYNTWTVLWGIFWATLLIHVFSAGIGWFMGDLLPVDWIRFGAGVAFLAFGFWTLRGDHLDDEDSGTCRRTLNPFWLVFATFFMAELGDKTMLSTVTLAATAPFIPVWLGSTVGMVLSDGLAIIIGRMLGKKLPEKAVGIGAAVIFFLFGLYSMYEGGSAFPLSTWAAALGLIALIGWLFLRPKPASRSSNQTTGEGCDGTNP</sequence>
<dbReference type="Pfam" id="PF01169">
    <property type="entry name" value="GDT1"/>
    <property type="match status" value="2"/>
</dbReference>